<evidence type="ECO:0000259" key="3">
    <source>
        <dbReference type="Pfam" id="PF05043"/>
    </source>
</evidence>
<keyword evidence="1" id="KW-0805">Transcription regulation</keyword>
<dbReference type="InterPro" id="IPR007737">
    <property type="entry name" value="Mga_HTH"/>
</dbReference>
<dbReference type="Proteomes" id="UP000657931">
    <property type="component" value="Unassembled WGS sequence"/>
</dbReference>
<gene>
    <name evidence="4" type="ORF">H9655_05300</name>
</gene>
<dbReference type="Pfam" id="PF05043">
    <property type="entry name" value="Mga"/>
    <property type="match status" value="1"/>
</dbReference>
<dbReference type="Gene3D" id="1.10.10.10">
    <property type="entry name" value="Winged helix-like DNA-binding domain superfamily/Winged helix DNA-binding domain"/>
    <property type="match status" value="2"/>
</dbReference>
<accession>A0ABR8QLN3</accession>
<evidence type="ECO:0000313" key="5">
    <source>
        <dbReference type="Proteomes" id="UP000657931"/>
    </source>
</evidence>
<keyword evidence="5" id="KW-1185">Reference proteome</keyword>
<dbReference type="InterPro" id="IPR036388">
    <property type="entry name" value="WH-like_DNA-bd_sf"/>
</dbReference>
<evidence type="ECO:0000256" key="1">
    <source>
        <dbReference type="ARBA" id="ARBA00023015"/>
    </source>
</evidence>
<dbReference type="RefSeq" id="WP_191811670.1">
    <property type="nucleotide sequence ID" value="NZ_JACSQT010000002.1"/>
</dbReference>
<reference evidence="4 5" key="1">
    <citation type="submission" date="2020-08" db="EMBL/GenBank/DDBJ databases">
        <title>A Genomic Blueprint of the Chicken Gut Microbiome.</title>
        <authorList>
            <person name="Gilroy R."/>
            <person name="Ravi A."/>
            <person name="Getino M."/>
            <person name="Pursley I."/>
            <person name="Horton D.L."/>
            <person name="Alikhan N.-F."/>
            <person name="Baker D."/>
            <person name="Gharbi K."/>
            <person name="Hall N."/>
            <person name="Watson M."/>
            <person name="Adriaenssens E.M."/>
            <person name="Foster-Nyarko E."/>
            <person name="Jarju S."/>
            <person name="Secka A."/>
            <person name="Antonio M."/>
            <person name="Oren A."/>
            <person name="Chaudhuri R."/>
            <person name="La Ragione R.M."/>
            <person name="Hildebrand F."/>
            <person name="Pallen M.J."/>
        </authorList>
    </citation>
    <scope>NUCLEOTIDE SEQUENCE [LARGE SCALE GENOMIC DNA]</scope>
    <source>
        <strain evidence="4 5">Sa5YUA1</strain>
    </source>
</reference>
<dbReference type="EMBL" id="JACSQT010000002">
    <property type="protein sequence ID" value="MBD7936433.1"/>
    <property type="molecule type" value="Genomic_DNA"/>
</dbReference>
<dbReference type="PANTHER" id="PTHR30185:SF18">
    <property type="entry name" value="TRANSCRIPTIONAL REGULATOR MTLR"/>
    <property type="match status" value="1"/>
</dbReference>
<protein>
    <submittedName>
        <fullName evidence="4">Helix-turn-helix domain-containing protein</fullName>
    </submittedName>
</protein>
<organism evidence="4 5">
    <name type="scientific">Cytobacillus stercorigallinarum</name>
    <dbReference type="NCBI Taxonomy" id="2762240"/>
    <lineage>
        <taxon>Bacteria</taxon>
        <taxon>Bacillati</taxon>
        <taxon>Bacillota</taxon>
        <taxon>Bacilli</taxon>
        <taxon>Bacillales</taxon>
        <taxon>Bacillaceae</taxon>
        <taxon>Cytobacillus</taxon>
    </lineage>
</organism>
<dbReference type="InterPro" id="IPR050661">
    <property type="entry name" value="BglG_antiterminators"/>
</dbReference>
<evidence type="ECO:0000313" key="4">
    <source>
        <dbReference type="EMBL" id="MBD7936433.1"/>
    </source>
</evidence>
<sequence length="238" mass="28803">MKNKMYNFLDRSIYQKVRVLLFLYNSRNNCSITEISEYVNISEKTVIKFLEELSKDFVEINIGAEIEYKNNKSVQLNTKDNFSIKKMERFYLVQSLTYKACDEIFYNTFDNIGTFAEKNYTSYATMYRRINKIKPLLDQFNLKYSTQDMSSFHGTETQFRYFYFLFYWNSCWGEVWPFTFVTREQMLEILSKENKTITEPMLYWLAITITRAKLGYIIENDVSYKSFTKHNYLYQSFF</sequence>
<dbReference type="PANTHER" id="PTHR30185">
    <property type="entry name" value="CRYPTIC BETA-GLUCOSIDE BGL OPERON ANTITERMINATOR"/>
    <property type="match status" value="1"/>
</dbReference>
<name>A0ABR8QLN3_9BACI</name>
<comment type="caution">
    <text evidence="4">The sequence shown here is derived from an EMBL/GenBank/DDBJ whole genome shotgun (WGS) entry which is preliminary data.</text>
</comment>
<evidence type="ECO:0000256" key="2">
    <source>
        <dbReference type="ARBA" id="ARBA00023163"/>
    </source>
</evidence>
<feature type="domain" description="Mga helix-turn-helix" evidence="3">
    <location>
        <begin position="80"/>
        <end position="167"/>
    </location>
</feature>
<keyword evidence="2" id="KW-0804">Transcription</keyword>
<proteinExistence type="predicted"/>